<dbReference type="Pfam" id="PF06130">
    <property type="entry name" value="PTAC"/>
    <property type="match status" value="1"/>
</dbReference>
<comment type="cofactor">
    <cofactor evidence="1">
        <name>Zn(2+)</name>
        <dbReference type="ChEBI" id="CHEBI:29105"/>
    </cofactor>
</comment>
<sequence>MLEIVDLEEIVNRVVTKVKTKMSFEIEASGRHVHLDQSTLDRLFGPGYQLTPKKWLSQPEQYASEERVTVKGPNGKLTKVAILGPVREQTQVEVSLTDARALGIDAPIRESGHLENTPGVILENGTKSVALGIGTIIAQRHIHMTPHDAQLFNVKNGEIVQVRANGLRPLIFDSVVVRVSQKYATYMHVDFDEANACGLTKGLRGTIVKSSDCHANI</sequence>
<comment type="function">
    <text evidence="10">Involved in 1,2-propanediol (1,2-PD) degradation by catalyzing the conversion of propanoyl-CoA to propanoyl-phosphate.</text>
</comment>
<evidence type="ECO:0000313" key="11">
    <source>
        <dbReference type="EMBL" id="KRM97315.1"/>
    </source>
</evidence>
<dbReference type="EMBL" id="AYYI01000042">
    <property type="protein sequence ID" value="KRM97315.1"/>
    <property type="molecule type" value="Genomic_DNA"/>
</dbReference>
<dbReference type="InterPro" id="IPR008300">
    <property type="entry name" value="PTAC"/>
</dbReference>
<dbReference type="Proteomes" id="UP000051638">
    <property type="component" value="Unassembled WGS sequence"/>
</dbReference>
<dbReference type="UniPathway" id="UPA00621"/>
<dbReference type="GO" id="GO:0051144">
    <property type="term" value="P:1,2-propanediol catabolic process"/>
    <property type="evidence" value="ECO:0007669"/>
    <property type="project" value="UniProtKB-UniPathway"/>
</dbReference>
<organism evidence="11 12">
    <name type="scientific">Loigolactobacillus rennini DSM 20253</name>
    <dbReference type="NCBI Taxonomy" id="1423796"/>
    <lineage>
        <taxon>Bacteria</taxon>
        <taxon>Bacillati</taxon>
        <taxon>Bacillota</taxon>
        <taxon>Bacilli</taxon>
        <taxon>Lactobacillales</taxon>
        <taxon>Lactobacillaceae</taxon>
        <taxon>Loigolactobacillus</taxon>
    </lineage>
</organism>
<dbReference type="AlphaFoldDB" id="A0A0R2DAZ4"/>
<evidence type="ECO:0000256" key="9">
    <source>
        <dbReference type="ARBA" id="ARBA00047589"/>
    </source>
</evidence>
<proteinExistence type="inferred from homology"/>
<dbReference type="EC" id="2.3.1.222" evidence="3 10"/>
<comment type="caution">
    <text evidence="11">The sequence shown here is derived from an EMBL/GenBank/DDBJ whole genome shotgun (WGS) entry which is preliminary data.</text>
</comment>
<evidence type="ECO:0000256" key="2">
    <source>
        <dbReference type="ARBA" id="ARBA00007342"/>
    </source>
</evidence>
<dbReference type="NCBIfam" id="NF011652">
    <property type="entry name" value="PRK15070.1"/>
    <property type="match status" value="1"/>
</dbReference>
<comment type="pathway">
    <text evidence="10">Polyol metabolism; 1,2-propanediol degradation.</text>
</comment>
<evidence type="ECO:0000256" key="4">
    <source>
        <dbReference type="ARBA" id="ARBA00020837"/>
    </source>
</evidence>
<evidence type="ECO:0000256" key="10">
    <source>
        <dbReference type="PIRNR" id="PIRNR010130"/>
    </source>
</evidence>
<dbReference type="GO" id="GO:0046872">
    <property type="term" value="F:metal ion binding"/>
    <property type="evidence" value="ECO:0007669"/>
    <property type="project" value="UniProtKB-KW"/>
</dbReference>
<protein>
    <recommendedName>
        <fullName evidence="4 10">Phosphate propanoyltransferase</fullName>
        <ecNumber evidence="3 10">2.3.1.222</ecNumber>
    </recommendedName>
</protein>
<keyword evidence="6" id="KW-0479">Metal-binding</keyword>
<evidence type="ECO:0000256" key="8">
    <source>
        <dbReference type="ARBA" id="ARBA00023315"/>
    </source>
</evidence>
<keyword evidence="12" id="KW-1185">Reference proteome</keyword>
<keyword evidence="5 10" id="KW-0808">Transferase</keyword>
<reference evidence="11 12" key="1">
    <citation type="journal article" date="2015" name="Genome Announc.">
        <title>Expanding the biotechnology potential of lactobacilli through comparative genomics of 213 strains and associated genera.</title>
        <authorList>
            <person name="Sun Z."/>
            <person name="Harris H.M."/>
            <person name="McCann A."/>
            <person name="Guo C."/>
            <person name="Argimon S."/>
            <person name="Zhang W."/>
            <person name="Yang X."/>
            <person name="Jeffery I.B."/>
            <person name="Cooney J.C."/>
            <person name="Kagawa T.F."/>
            <person name="Liu W."/>
            <person name="Song Y."/>
            <person name="Salvetti E."/>
            <person name="Wrobel A."/>
            <person name="Rasinkangas P."/>
            <person name="Parkhill J."/>
            <person name="Rea M.C."/>
            <person name="O'Sullivan O."/>
            <person name="Ritari J."/>
            <person name="Douillard F.P."/>
            <person name="Paul Ross R."/>
            <person name="Yang R."/>
            <person name="Briner A.E."/>
            <person name="Felis G.E."/>
            <person name="de Vos W.M."/>
            <person name="Barrangou R."/>
            <person name="Klaenhammer T.R."/>
            <person name="Caufield P.W."/>
            <person name="Cui Y."/>
            <person name="Zhang H."/>
            <person name="O'Toole P.W."/>
        </authorList>
    </citation>
    <scope>NUCLEOTIDE SEQUENCE [LARGE SCALE GENOMIC DNA]</scope>
    <source>
        <strain evidence="11 12">DSM 20253</strain>
    </source>
</reference>
<evidence type="ECO:0000313" key="12">
    <source>
        <dbReference type="Proteomes" id="UP000051638"/>
    </source>
</evidence>
<accession>A0A0R2DAZ4</accession>
<name>A0A0R2DAZ4_9LACO</name>
<dbReference type="PANTHER" id="PTHR39453">
    <property type="entry name" value="PHOSPHATE PROPANOYLTRANSFERASE"/>
    <property type="match status" value="1"/>
</dbReference>
<comment type="similarity">
    <text evidence="2 10">Belongs to the PduL family.</text>
</comment>
<dbReference type="PATRIC" id="fig|1423796.3.peg.1599"/>
<evidence type="ECO:0000256" key="5">
    <source>
        <dbReference type="ARBA" id="ARBA00022679"/>
    </source>
</evidence>
<keyword evidence="8 10" id="KW-0012">Acyltransferase</keyword>
<dbReference type="GO" id="GO:0016747">
    <property type="term" value="F:acyltransferase activity, transferring groups other than amino-acyl groups"/>
    <property type="evidence" value="ECO:0007669"/>
    <property type="project" value="InterPro"/>
</dbReference>
<evidence type="ECO:0000256" key="6">
    <source>
        <dbReference type="ARBA" id="ARBA00022723"/>
    </source>
</evidence>
<comment type="catalytic activity">
    <reaction evidence="9 10">
        <text>propanoyl-CoA + phosphate = propanoyl phosphate + CoA</text>
        <dbReference type="Rhea" id="RHEA:28046"/>
        <dbReference type="ChEBI" id="CHEBI:43474"/>
        <dbReference type="ChEBI" id="CHEBI:57287"/>
        <dbReference type="ChEBI" id="CHEBI:57392"/>
        <dbReference type="ChEBI" id="CHEBI:58933"/>
        <dbReference type="EC" id="2.3.1.222"/>
    </reaction>
</comment>
<dbReference type="PIRSF" id="PIRSF010130">
    <property type="entry name" value="PduL"/>
    <property type="match status" value="1"/>
</dbReference>
<evidence type="ECO:0000256" key="3">
    <source>
        <dbReference type="ARBA" id="ARBA00012206"/>
    </source>
</evidence>
<dbReference type="STRING" id="1423796.FC24_GL001571"/>
<evidence type="ECO:0000256" key="7">
    <source>
        <dbReference type="ARBA" id="ARBA00022833"/>
    </source>
</evidence>
<keyword evidence="7" id="KW-0862">Zinc</keyword>
<evidence type="ECO:0000256" key="1">
    <source>
        <dbReference type="ARBA" id="ARBA00001947"/>
    </source>
</evidence>
<gene>
    <name evidence="11" type="ORF">FC24_GL001571</name>
</gene>
<dbReference type="PANTHER" id="PTHR39453:SF1">
    <property type="entry name" value="PHOSPHATE PROPANOYLTRANSFERASE"/>
    <property type="match status" value="1"/>
</dbReference>